<proteinExistence type="predicted"/>
<sequence>MFGRNWFDPLDACALRAKINPIIAEELKVDGYGWNIMKRPVFEGENIKGDVNVPERNVNVPERNMKLRRNVRTVGRHLRKRKDVHFNQSRTGFKDNLFHFRIKVLWEEDKKYYNSVIVSFNTLTKQHQVKSFIWKMRTGISFRGQGALLRMGIRSVTVSDVKCFGDQCICSPGSSFSADMLISKIKMEMVVSKNQVEEVIQNIIVQARVSGVKRLSRVDNLLSKDHNFCATRSSTPYRVTTVTLEGVCWNQVADLLLILFSD</sequence>
<dbReference type="GO" id="GO:0030234">
    <property type="term" value="F:enzyme regulator activity"/>
    <property type="evidence" value="ECO:0007669"/>
    <property type="project" value="InterPro"/>
</dbReference>
<dbReference type="PANTHER" id="PTHR30115">
    <property type="entry name" value="NITROGEN REGULATORY PROTEIN P-II"/>
    <property type="match status" value="1"/>
</dbReference>
<dbReference type="GO" id="GO:0006808">
    <property type="term" value="P:regulation of nitrogen utilization"/>
    <property type="evidence" value="ECO:0007669"/>
    <property type="project" value="InterPro"/>
</dbReference>
<keyword evidence="2" id="KW-1185">Reference proteome</keyword>
<dbReference type="GO" id="GO:0005524">
    <property type="term" value="F:ATP binding"/>
    <property type="evidence" value="ECO:0007669"/>
    <property type="project" value="TreeGrafter"/>
</dbReference>
<gene>
    <name evidence="1" type="ORF">POM88_033150</name>
</gene>
<dbReference type="GO" id="GO:0005829">
    <property type="term" value="C:cytosol"/>
    <property type="evidence" value="ECO:0007669"/>
    <property type="project" value="TreeGrafter"/>
</dbReference>
<name>A0AAD8I0N7_9APIA</name>
<protein>
    <submittedName>
        <fullName evidence="1">Uncharacterized protein</fullName>
    </submittedName>
</protein>
<dbReference type="PANTHER" id="PTHR30115:SF11">
    <property type="entry name" value="NITROGEN REGULATORY PROTEIN P-II HOMOLOG"/>
    <property type="match status" value="1"/>
</dbReference>
<evidence type="ECO:0000313" key="2">
    <source>
        <dbReference type="Proteomes" id="UP001237642"/>
    </source>
</evidence>
<dbReference type="Pfam" id="PF00543">
    <property type="entry name" value="P-II"/>
    <property type="match status" value="1"/>
</dbReference>
<dbReference type="Proteomes" id="UP001237642">
    <property type="component" value="Unassembled WGS sequence"/>
</dbReference>
<dbReference type="InterPro" id="IPR011322">
    <property type="entry name" value="N-reg_PII-like_a/b"/>
</dbReference>
<dbReference type="InterPro" id="IPR002187">
    <property type="entry name" value="N-reg_PII"/>
</dbReference>
<reference evidence="1" key="2">
    <citation type="submission" date="2023-05" db="EMBL/GenBank/DDBJ databases">
        <authorList>
            <person name="Schelkunov M.I."/>
        </authorList>
    </citation>
    <scope>NUCLEOTIDE SEQUENCE</scope>
    <source>
        <strain evidence="1">Hsosn_3</strain>
        <tissue evidence="1">Leaf</tissue>
    </source>
</reference>
<dbReference type="GO" id="GO:0009534">
    <property type="term" value="C:chloroplast thylakoid"/>
    <property type="evidence" value="ECO:0007669"/>
    <property type="project" value="TreeGrafter"/>
</dbReference>
<dbReference type="InterPro" id="IPR015867">
    <property type="entry name" value="N-reg_PII/ATP_PRibTrfase_C"/>
</dbReference>
<reference evidence="1" key="1">
    <citation type="submission" date="2023-02" db="EMBL/GenBank/DDBJ databases">
        <title>Genome of toxic invasive species Heracleum sosnowskyi carries increased number of genes despite the absence of recent whole-genome duplications.</title>
        <authorList>
            <person name="Schelkunov M."/>
            <person name="Shtratnikova V."/>
            <person name="Makarenko M."/>
            <person name="Klepikova A."/>
            <person name="Omelchenko D."/>
            <person name="Novikova G."/>
            <person name="Obukhova E."/>
            <person name="Bogdanov V."/>
            <person name="Penin A."/>
            <person name="Logacheva M."/>
        </authorList>
    </citation>
    <scope>NUCLEOTIDE SEQUENCE</scope>
    <source>
        <strain evidence="1">Hsosn_3</strain>
        <tissue evidence="1">Leaf</tissue>
    </source>
</reference>
<dbReference type="EMBL" id="JAUIZM010000007">
    <property type="protein sequence ID" value="KAK1376957.1"/>
    <property type="molecule type" value="Genomic_DNA"/>
</dbReference>
<dbReference type="SUPFAM" id="SSF54913">
    <property type="entry name" value="GlnB-like"/>
    <property type="match status" value="1"/>
</dbReference>
<dbReference type="Gene3D" id="3.30.70.120">
    <property type="match status" value="1"/>
</dbReference>
<evidence type="ECO:0000313" key="1">
    <source>
        <dbReference type="EMBL" id="KAK1376957.1"/>
    </source>
</evidence>
<organism evidence="1 2">
    <name type="scientific">Heracleum sosnowskyi</name>
    <dbReference type="NCBI Taxonomy" id="360622"/>
    <lineage>
        <taxon>Eukaryota</taxon>
        <taxon>Viridiplantae</taxon>
        <taxon>Streptophyta</taxon>
        <taxon>Embryophyta</taxon>
        <taxon>Tracheophyta</taxon>
        <taxon>Spermatophyta</taxon>
        <taxon>Magnoliopsida</taxon>
        <taxon>eudicotyledons</taxon>
        <taxon>Gunneridae</taxon>
        <taxon>Pentapetalae</taxon>
        <taxon>asterids</taxon>
        <taxon>campanulids</taxon>
        <taxon>Apiales</taxon>
        <taxon>Apiaceae</taxon>
        <taxon>Apioideae</taxon>
        <taxon>apioid superclade</taxon>
        <taxon>Tordylieae</taxon>
        <taxon>Tordyliinae</taxon>
        <taxon>Heracleum</taxon>
    </lineage>
</organism>
<accession>A0AAD8I0N7</accession>
<dbReference type="AlphaFoldDB" id="A0AAD8I0N7"/>
<comment type="caution">
    <text evidence="1">The sequence shown here is derived from an EMBL/GenBank/DDBJ whole genome shotgun (WGS) entry which is preliminary data.</text>
</comment>